<dbReference type="PANTHER" id="PTHR39583:SF2">
    <property type="entry name" value="TYPE II SECRETION SYSTEM PROTEIN J"/>
    <property type="match status" value="1"/>
</dbReference>
<name>A0A090AIS5_9GAMM</name>
<dbReference type="PROSITE" id="PS00409">
    <property type="entry name" value="PROKAR_NTER_METHYL"/>
    <property type="match status" value="1"/>
</dbReference>
<evidence type="ECO:0000313" key="7">
    <source>
        <dbReference type="EMBL" id="BAP55342.1"/>
    </source>
</evidence>
<dbReference type="GO" id="GO:0016020">
    <property type="term" value="C:membrane"/>
    <property type="evidence" value="ECO:0007669"/>
    <property type="project" value="UniProtKB-SubCell"/>
</dbReference>
<accession>A0A090AIS5</accession>
<evidence type="ECO:0000256" key="6">
    <source>
        <dbReference type="SAM" id="Phobius"/>
    </source>
</evidence>
<dbReference type="Proteomes" id="UP000031623">
    <property type="component" value="Chromosome"/>
</dbReference>
<dbReference type="InterPro" id="IPR012902">
    <property type="entry name" value="N_methyl_site"/>
</dbReference>
<dbReference type="InterPro" id="IPR051621">
    <property type="entry name" value="T2SS_protein_J"/>
</dbReference>
<keyword evidence="2" id="KW-0488">Methylation</keyword>
<dbReference type="OrthoDB" id="5625532at2"/>
<evidence type="ECO:0000256" key="1">
    <source>
        <dbReference type="ARBA" id="ARBA00004167"/>
    </source>
</evidence>
<evidence type="ECO:0000313" key="8">
    <source>
        <dbReference type="Proteomes" id="UP000031623"/>
    </source>
</evidence>
<organism evidence="7 8">
    <name type="scientific">Thioploca ingrica</name>
    <dbReference type="NCBI Taxonomy" id="40754"/>
    <lineage>
        <taxon>Bacteria</taxon>
        <taxon>Pseudomonadati</taxon>
        <taxon>Pseudomonadota</taxon>
        <taxon>Gammaproteobacteria</taxon>
        <taxon>Thiotrichales</taxon>
        <taxon>Thiotrichaceae</taxon>
        <taxon>Thioploca</taxon>
    </lineage>
</organism>
<dbReference type="AlphaFoldDB" id="A0A090AIS5"/>
<keyword evidence="3 6" id="KW-0812">Transmembrane</keyword>
<proteinExistence type="predicted"/>
<evidence type="ECO:0000256" key="5">
    <source>
        <dbReference type="ARBA" id="ARBA00023136"/>
    </source>
</evidence>
<dbReference type="HOGENOM" id="CLU_151945_0_0_6"/>
<keyword evidence="5 6" id="KW-0472">Membrane</keyword>
<dbReference type="STRING" id="40754.THII_1045"/>
<evidence type="ECO:0000256" key="4">
    <source>
        <dbReference type="ARBA" id="ARBA00022989"/>
    </source>
</evidence>
<feature type="transmembrane region" description="Helical" evidence="6">
    <location>
        <begin position="7"/>
        <end position="29"/>
    </location>
</feature>
<dbReference type="Pfam" id="PF07963">
    <property type="entry name" value="N_methyl"/>
    <property type="match status" value="1"/>
</dbReference>
<gene>
    <name evidence="7" type="ORF">THII_1045</name>
</gene>
<reference evidence="7" key="1">
    <citation type="journal article" date="2014" name="ISME J.">
        <title>Ecophysiology of Thioploca ingrica as revealed by the complete genome sequence supplemented with proteomic evidence.</title>
        <authorList>
            <person name="Kojima H."/>
            <person name="Ogura Y."/>
            <person name="Yamamoto N."/>
            <person name="Togashi T."/>
            <person name="Mori H."/>
            <person name="Watanabe T."/>
            <person name="Nemoto F."/>
            <person name="Kurokawa K."/>
            <person name="Hayashi T."/>
            <person name="Fukui M."/>
        </authorList>
    </citation>
    <scope>NUCLEOTIDE SEQUENCE [LARGE SCALE GENOMIC DNA]</scope>
</reference>
<evidence type="ECO:0000256" key="2">
    <source>
        <dbReference type="ARBA" id="ARBA00022481"/>
    </source>
</evidence>
<dbReference type="PANTHER" id="PTHR39583">
    <property type="entry name" value="TYPE II SECRETION SYSTEM PROTEIN J-RELATED"/>
    <property type="match status" value="1"/>
</dbReference>
<evidence type="ECO:0000256" key="3">
    <source>
        <dbReference type="ARBA" id="ARBA00022692"/>
    </source>
</evidence>
<keyword evidence="8" id="KW-1185">Reference proteome</keyword>
<comment type="subcellular location">
    <subcellularLocation>
        <location evidence="1">Membrane</location>
        <topology evidence="1">Single-pass membrane protein</topology>
    </subcellularLocation>
</comment>
<dbReference type="NCBIfam" id="TIGR02532">
    <property type="entry name" value="IV_pilin_GFxxxE"/>
    <property type="match status" value="1"/>
</dbReference>
<protein>
    <submittedName>
        <fullName evidence="7">Type II secretion system protein</fullName>
    </submittedName>
</protein>
<keyword evidence="4 6" id="KW-1133">Transmembrane helix</keyword>
<dbReference type="EMBL" id="AP014633">
    <property type="protein sequence ID" value="BAP55342.1"/>
    <property type="molecule type" value="Genomic_DNA"/>
</dbReference>
<dbReference type="KEGG" id="tig:THII_1045"/>
<sequence>MNQRGFTLLEAIVALVLLASTGIALLSWINTNLTSLQRVQQAQQRQQAIQNALVFMETINPLEKPQGKETIGIYQIDWNATAIELPKDGVTSIGGISLFQVGLYETEVKVTVKKDLLAQFTLRQAGYKQVRQFKDDFQ</sequence>